<protein>
    <submittedName>
        <fullName evidence="1">Uncharacterized protein</fullName>
    </submittedName>
</protein>
<dbReference type="EMBL" id="JAINUG010000001">
    <property type="protein sequence ID" value="KAJ8419033.1"/>
    <property type="molecule type" value="Genomic_DNA"/>
</dbReference>
<proteinExistence type="predicted"/>
<sequence>MQTLLYATARPMVVRTPEPPDHALQVCIYESPWQPQEGQLQPRADHKDGSFPKMVMCSTEEEESHCPGTFL</sequence>
<dbReference type="Proteomes" id="UP001221898">
    <property type="component" value="Unassembled WGS sequence"/>
</dbReference>
<comment type="caution">
    <text evidence="1">The sequence shown here is derived from an EMBL/GenBank/DDBJ whole genome shotgun (WGS) entry which is preliminary data.</text>
</comment>
<gene>
    <name evidence="1" type="ORF">AAFF_G00005320</name>
</gene>
<dbReference type="AlphaFoldDB" id="A0AAD7TE10"/>
<organism evidence="1 2">
    <name type="scientific">Aldrovandia affinis</name>
    <dbReference type="NCBI Taxonomy" id="143900"/>
    <lineage>
        <taxon>Eukaryota</taxon>
        <taxon>Metazoa</taxon>
        <taxon>Chordata</taxon>
        <taxon>Craniata</taxon>
        <taxon>Vertebrata</taxon>
        <taxon>Euteleostomi</taxon>
        <taxon>Actinopterygii</taxon>
        <taxon>Neopterygii</taxon>
        <taxon>Teleostei</taxon>
        <taxon>Notacanthiformes</taxon>
        <taxon>Halosauridae</taxon>
        <taxon>Aldrovandia</taxon>
    </lineage>
</organism>
<name>A0AAD7TE10_9TELE</name>
<accession>A0AAD7TE10</accession>
<reference evidence="1" key="1">
    <citation type="journal article" date="2023" name="Science">
        <title>Genome structures resolve the early diversification of teleost fishes.</title>
        <authorList>
            <person name="Parey E."/>
            <person name="Louis A."/>
            <person name="Montfort J."/>
            <person name="Bouchez O."/>
            <person name="Roques C."/>
            <person name="Iampietro C."/>
            <person name="Lluch J."/>
            <person name="Castinel A."/>
            <person name="Donnadieu C."/>
            <person name="Desvignes T."/>
            <person name="Floi Bucao C."/>
            <person name="Jouanno E."/>
            <person name="Wen M."/>
            <person name="Mejri S."/>
            <person name="Dirks R."/>
            <person name="Jansen H."/>
            <person name="Henkel C."/>
            <person name="Chen W.J."/>
            <person name="Zahm M."/>
            <person name="Cabau C."/>
            <person name="Klopp C."/>
            <person name="Thompson A.W."/>
            <person name="Robinson-Rechavi M."/>
            <person name="Braasch I."/>
            <person name="Lecointre G."/>
            <person name="Bobe J."/>
            <person name="Postlethwait J.H."/>
            <person name="Berthelot C."/>
            <person name="Roest Crollius H."/>
            <person name="Guiguen Y."/>
        </authorList>
    </citation>
    <scope>NUCLEOTIDE SEQUENCE</scope>
    <source>
        <strain evidence="1">NC1722</strain>
    </source>
</reference>
<evidence type="ECO:0000313" key="1">
    <source>
        <dbReference type="EMBL" id="KAJ8419033.1"/>
    </source>
</evidence>
<keyword evidence="2" id="KW-1185">Reference proteome</keyword>
<evidence type="ECO:0000313" key="2">
    <source>
        <dbReference type="Proteomes" id="UP001221898"/>
    </source>
</evidence>